<proteinExistence type="predicted"/>
<dbReference type="EMBL" id="CP025958">
    <property type="protein sequence ID" value="AWM39846.1"/>
    <property type="molecule type" value="Genomic_DNA"/>
</dbReference>
<dbReference type="AlphaFoldDB" id="A0A2Z3H8E1"/>
<dbReference type="RefSeq" id="WP_010046593.1">
    <property type="nucleotide sequence ID" value="NZ_CP025958.1"/>
</dbReference>
<name>A0A2Z3H8E1_9BACT</name>
<sequence>MTTMNTATIQAVKAAYEAYKGATLNQREKARDHGDWLLKLREECEADGINYTDVLKEHRIPQSTAYEHKALAENWDGVQTVCLQMGLEFWNLSIKQIVRFARNPDEMGQYIEEQKEASNRLRTEVKGAETKNGDVASQSPKSGKVRTRKPKGADKEREAEAKNYLKEKFNMEVKVKFITKNQTVPIKLGNDIIVIIPQG</sequence>
<evidence type="ECO:0000256" key="1">
    <source>
        <dbReference type="SAM" id="MobiDB-lite"/>
    </source>
</evidence>
<dbReference type="KEGG" id="gog:C1280_24445"/>
<dbReference type="Proteomes" id="UP000245802">
    <property type="component" value="Chromosome"/>
</dbReference>
<protein>
    <submittedName>
        <fullName evidence="2">Uncharacterized protein</fullName>
    </submittedName>
</protein>
<keyword evidence="3" id="KW-1185">Reference proteome</keyword>
<accession>A0A2Z3H8E1</accession>
<feature type="compositionally biased region" description="Basic and acidic residues" evidence="1">
    <location>
        <begin position="115"/>
        <end position="132"/>
    </location>
</feature>
<organism evidence="2 3">
    <name type="scientific">Gemmata obscuriglobus</name>
    <dbReference type="NCBI Taxonomy" id="114"/>
    <lineage>
        <taxon>Bacteria</taxon>
        <taxon>Pseudomonadati</taxon>
        <taxon>Planctomycetota</taxon>
        <taxon>Planctomycetia</taxon>
        <taxon>Gemmatales</taxon>
        <taxon>Gemmataceae</taxon>
        <taxon>Gemmata</taxon>
    </lineage>
</organism>
<feature type="region of interest" description="Disordered" evidence="1">
    <location>
        <begin position="115"/>
        <end position="159"/>
    </location>
</feature>
<evidence type="ECO:0000313" key="3">
    <source>
        <dbReference type="Proteomes" id="UP000245802"/>
    </source>
</evidence>
<gene>
    <name evidence="2" type="ORF">C1280_24445</name>
</gene>
<reference evidence="2 3" key="1">
    <citation type="submission" date="2018-01" db="EMBL/GenBank/DDBJ databases">
        <title>G. obscuriglobus.</title>
        <authorList>
            <person name="Franke J."/>
            <person name="Blomberg W."/>
            <person name="Selmecki A."/>
        </authorList>
    </citation>
    <scope>NUCLEOTIDE SEQUENCE [LARGE SCALE GENOMIC DNA]</scope>
    <source>
        <strain evidence="2 3">DSM 5831</strain>
    </source>
</reference>
<evidence type="ECO:0000313" key="2">
    <source>
        <dbReference type="EMBL" id="AWM39846.1"/>
    </source>
</evidence>